<dbReference type="Proteomes" id="UP000887561">
    <property type="component" value="Unplaced"/>
</dbReference>
<dbReference type="PANTHER" id="PTHR14927">
    <property type="entry name" value="NUCLEOLAR PROTEIN 10"/>
    <property type="match status" value="1"/>
</dbReference>
<evidence type="ECO:0000313" key="3">
    <source>
        <dbReference type="Proteomes" id="UP000887561"/>
    </source>
</evidence>
<evidence type="ECO:0000259" key="2">
    <source>
        <dbReference type="Pfam" id="PF23098"/>
    </source>
</evidence>
<dbReference type="SUPFAM" id="SSF50978">
    <property type="entry name" value="WD40 repeat-like"/>
    <property type="match status" value="1"/>
</dbReference>
<dbReference type="InterPro" id="IPR040382">
    <property type="entry name" value="NOL10/Enp2"/>
</dbReference>
<dbReference type="GO" id="GO:0000462">
    <property type="term" value="P:maturation of SSU-rRNA from tricistronic rRNA transcript (SSU-rRNA, 5.8S rRNA, LSU-rRNA)"/>
    <property type="evidence" value="ECO:0007669"/>
    <property type="project" value="TreeGrafter"/>
</dbReference>
<dbReference type="PANTHER" id="PTHR14927:SF0">
    <property type="entry name" value="NUCLEOLAR PROTEIN 10"/>
    <property type="match status" value="1"/>
</dbReference>
<evidence type="ECO:0000256" key="1">
    <source>
        <dbReference type="PROSITE-ProRule" id="PRU00221"/>
    </source>
</evidence>
<organism evidence="3 4">
    <name type="scientific">Meloidogyne javanica</name>
    <name type="common">Root-knot nematode worm</name>
    <dbReference type="NCBI Taxonomy" id="6303"/>
    <lineage>
        <taxon>Eukaryota</taxon>
        <taxon>Metazoa</taxon>
        <taxon>Ecdysozoa</taxon>
        <taxon>Nematoda</taxon>
        <taxon>Chromadorea</taxon>
        <taxon>Rhabditida</taxon>
        <taxon>Tylenchina</taxon>
        <taxon>Tylenchomorpha</taxon>
        <taxon>Tylenchoidea</taxon>
        <taxon>Meloidogynidae</taxon>
        <taxon>Meloidogyninae</taxon>
        <taxon>Meloidogyne</taxon>
        <taxon>Meloidogyne incognita group</taxon>
    </lineage>
</organism>
<keyword evidence="3" id="KW-1185">Reference proteome</keyword>
<feature type="domain" description="Nucleolar protein 10-like N-terminal" evidence="2">
    <location>
        <begin position="78"/>
        <end position="223"/>
    </location>
</feature>
<keyword evidence="1" id="KW-0853">WD repeat</keyword>
<dbReference type="GO" id="GO:0030686">
    <property type="term" value="C:90S preribosome"/>
    <property type="evidence" value="ECO:0007669"/>
    <property type="project" value="TreeGrafter"/>
</dbReference>
<name>A0A915LRT0_MELJA</name>
<dbReference type="InterPro" id="IPR056551">
    <property type="entry name" value="Beta-prop_NOL10_N"/>
</dbReference>
<dbReference type="Pfam" id="PF23098">
    <property type="entry name" value="Beta-prop_NOL10_N"/>
    <property type="match status" value="1"/>
</dbReference>
<proteinExistence type="predicted"/>
<reference evidence="4" key="1">
    <citation type="submission" date="2022-11" db="UniProtKB">
        <authorList>
            <consortium name="WormBaseParasite"/>
        </authorList>
    </citation>
    <scope>IDENTIFICATION</scope>
</reference>
<dbReference type="InterPro" id="IPR036322">
    <property type="entry name" value="WD40_repeat_dom_sf"/>
</dbReference>
<dbReference type="WBParaSite" id="scaffold17702_cov171.g18701">
    <property type="protein sequence ID" value="scaffold17702_cov171.g18701"/>
    <property type="gene ID" value="scaffold17702_cov171.g18701"/>
</dbReference>
<evidence type="ECO:0000313" key="4">
    <source>
        <dbReference type="WBParaSite" id="scaffold17702_cov171.g18701"/>
    </source>
</evidence>
<feature type="repeat" description="WD" evidence="1">
    <location>
        <begin position="178"/>
        <end position="219"/>
    </location>
</feature>
<protein>
    <recommendedName>
        <fullName evidence="2">Nucleolar protein 10-like N-terminal domain-containing protein</fullName>
    </recommendedName>
</protein>
<dbReference type="AlphaFoldDB" id="A0A915LRT0"/>
<dbReference type="Gene3D" id="2.130.10.10">
    <property type="entry name" value="YVTN repeat-like/Quinoprotein amine dehydrogenase"/>
    <property type="match status" value="1"/>
</dbReference>
<dbReference type="InterPro" id="IPR015943">
    <property type="entry name" value="WD40/YVTN_repeat-like_dom_sf"/>
</dbReference>
<dbReference type="InterPro" id="IPR001680">
    <property type="entry name" value="WD40_rpt"/>
</dbReference>
<dbReference type="GO" id="GO:0032040">
    <property type="term" value="C:small-subunit processome"/>
    <property type="evidence" value="ECO:0007669"/>
    <property type="project" value="TreeGrafter"/>
</dbReference>
<sequence length="265" mass="30835">SCYKMFIWRWLRHKISDDLRIEPDRVFVNPSGDNQSILVQNISLNGPVKIDHFYLNLMKANEDVSAKEYLRRSNDGRSYKPTLKCFDLNELSLKFERGLDADVVKFHLLSDDYTKFILLEEERFVEFHTGYGRYFRLRIPHFGRDISFCREISEAYIAGCRNEIFRLNLELGRFHEPLYSQSESLTCCQFNDQHQLFVCGTTDGKVEAWDYRGRSRAAVLDCVLNKAIAMELDLDSRSSIEVSSLCFKDALHLAVGLSNGYVRII</sequence>
<accession>A0A915LRT0</accession>
<dbReference type="PROSITE" id="PS50082">
    <property type="entry name" value="WD_REPEATS_2"/>
    <property type="match status" value="1"/>
</dbReference>